<gene>
    <name evidence="1" type="ORF">AV530_014811</name>
</gene>
<proteinExistence type="predicted"/>
<comment type="caution">
    <text evidence="1">The sequence shown here is derived from an EMBL/GenBank/DDBJ whole genome shotgun (WGS) entry which is preliminary data.</text>
</comment>
<organism evidence="1 2">
    <name type="scientific">Patagioenas fasciata monilis</name>
    <dbReference type="NCBI Taxonomy" id="372326"/>
    <lineage>
        <taxon>Eukaryota</taxon>
        <taxon>Metazoa</taxon>
        <taxon>Chordata</taxon>
        <taxon>Craniata</taxon>
        <taxon>Vertebrata</taxon>
        <taxon>Euteleostomi</taxon>
        <taxon>Archelosauria</taxon>
        <taxon>Archosauria</taxon>
        <taxon>Dinosauria</taxon>
        <taxon>Saurischia</taxon>
        <taxon>Theropoda</taxon>
        <taxon>Coelurosauria</taxon>
        <taxon>Aves</taxon>
        <taxon>Neognathae</taxon>
        <taxon>Neoaves</taxon>
        <taxon>Columbimorphae</taxon>
        <taxon>Columbiformes</taxon>
        <taxon>Columbidae</taxon>
        <taxon>Patagioenas</taxon>
    </lineage>
</organism>
<dbReference type="Proteomes" id="UP000190648">
    <property type="component" value="Unassembled WGS sequence"/>
</dbReference>
<accession>A0A1V4L1Z0</accession>
<protein>
    <submittedName>
        <fullName evidence="1">Uncharacterized protein</fullName>
    </submittedName>
</protein>
<sequence length="77" mass="9132">MIRFKCALIIFWMQTDVTTPRSGLLTKLLSHLKSLKFLKEAPATGEKTSRKIYEQCCKRKQRSVILQAFQEREKEYH</sequence>
<keyword evidence="2" id="KW-1185">Reference proteome</keyword>
<name>A0A1V4L1Z0_PATFA</name>
<evidence type="ECO:0000313" key="2">
    <source>
        <dbReference type="Proteomes" id="UP000190648"/>
    </source>
</evidence>
<dbReference type="EMBL" id="LSYS01000429">
    <property type="protein sequence ID" value="OPJ90217.1"/>
    <property type="molecule type" value="Genomic_DNA"/>
</dbReference>
<evidence type="ECO:0000313" key="1">
    <source>
        <dbReference type="EMBL" id="OPJ90217.1"/>
    </source>
</evidence>
<dbReference type="AlphaFoldDB" id="A0A1V4L1Z0"/>
<reference evidence="1 2" key="1">
    <citation type="submission" date="2016-02" db="EMBL/GenBank/DDBJ databases">
        <title>Band-tailed pigeon sequencing and assembly.</title>
        <authorList>
            <person name="Soares A.E."/>
            <person name="Novak B.J."/>
            <person name="Rice E.S."/>
            <person name="O'Connell B."/>
            <person name="Chang D."/>
            <person name="Weber S."/>
            <person name="Shapiro B."/>
        </authorList>
    </citation>
    <scope>NUCLEOTIDE SEQUENCE [LARGE SCALE GENOMIC DNA]</scope>
    <source>
        <strain evidence="1">BTP2013</strain>
        <tissue evidence="1">Blood</tissue>
    </source>
</reference>